<dbReference type="PANTHER" id="PTHR23026:SF123">
    <property type="entry name" value="NAD(P)H NITROREDUCTASE RV3131-RELATED"/>
    <property type="match status" value="1"/>
</dbReference>
<dbReference type="SUPFAM" id="SSF55469">
    <property type="entry name" value="FMN-dependent nitroreductase-like"/>
    <property type="match status" value="2"/>
</dbReference>
<keyword evidence="3" id="KW-1185">Reference proteome</keyword>
<feature type="region of interest" description="Disordered" evidence="1">
    <location>
        <begin position="319"/>
        <end position="339"/>
    </location>
</feature>
<name>A0ABV8LA80_9NOCA</name>
<dbReference type="InterPro" id="IPR050627">
    <property type="entry name" value="Nitroreductase/BluB"/>
</dbReference>
<evidence type="ECO:0000313" key="2">
    <source>
        <dbReference type="EMBL" id="MFC4127772.1"/>
    </source>
</evidence>
<feature type="compositionally biased region" description="Basic and acidic residues" evidence="1">
    <location>
        <begin position="329"/>
        <end position="339"/>
    </location>
</feature>
<evidence type="ECO:0000256" key="1">
    <source>
        <dbReference type="SAM" id="MobiDB-lite"/>
    </source>
</evidence>
<sequence>MDTGPTGEVIEKAVRLAGRAPSLHNTQPWQWTFDGHTMYLFAEPRRMLPSTDTTGRQMVLSCGIALGHLRVALAAEGWRCDTDYAPDPNRRTHLATITFHRAELVTDADRVRADAISRRHTDRHPFAAPPDRTDLATVLCSAVDPGDATIDVLADTDRPGLAEATRLTAAQRRYDAGYQAELRWWTGHTFPTAGVPAAALPSRAENAGVGIDRDFPGSPETPDSPQDDHALVLVLGTSEDTPAQLLRCGVAISTVLLECTLLGFATCPLTHLTEVPRSRTLVREMTGRDVRPQMLIRVGLSPFAADRAATPRLPLTDILDLTTSPTGNGHERTNHDHRA</sequence>
<dbReference type="Gene3D" id="3.40.109.10">
    <property type="entry name" value="NADH Oxidase"/>
    <property type="match status" value="1"/>
</dbReference>
<dbReference type="PANTHER" id="PTHR23026">
    <property type="entry name" value="NADPH NITROREDUCTASE"/>
    <property type="match status" value="1"/>
</dbReference>
<dbReference type="NCBIfam" id="NF047509">
    <property type="entry name" value="Rv3131_FMN_oxido"/>
    <property type="match status" value="1"/>
</dbReference>
<dbReference type="Proteomes" id="UP001595767">
    <property type="component" value="Unassembled WGS sequence"/>
</dbReference>
<dbReference type="InterPro" id="IPR000415">
    <property type="entry name" value="Nitroreductase-like"/>
</dbReference>
<protein>
    <submittedName>
        <fullName evidence="2">Acg family FMN-binding oxidoreductase</fullName>
    </submittedName>
</protein>
<dbReference type="RefSeq" id="WP_378553463.1">
    <property type="nucleotide sequence ID" value="NZ_JBHSBA010000015.1"/>
</dbReference>
<reference evidence="3" key="1">
    <citation type="journal article" date="2019" name="Int. J. Syst. Evol. Microbiol.">
        <title>The Global Catalogue of Microorganisms (GCM) 10K type strain sequencing project: providing services to taxonomists for standard genome sequencing and annotation.</title>
        <authorList>
            <consortium name="The Broad Institute Genomics Platform"/>
            <consortium name="The Broad Institute Genome Sequencing Center for Infectious Disease"/>
            <person name="Wu L."/>
            <person name="Ma J."/>
        </authorList>
    </citation>
    <scope>NUCLEOTIDE SEQUENCE [LARGE SCALE GENOMIC DNA]</scope>
    <source>
        <strain evidence="3">CGMCC 4.7204</strain>
    </source>
</reference>
<evidence type="ECO:0000313" key="3">
    <source>
        <dbReference type="Proteomes" id="UP001595767"/>
    </source>
</evidence>
<proteinExistence type="predicted"/>
<organism evidence="2 3">
    <name type="scientific">Nocardia rhizosphaerae</name>
    <dbReference type="NCBI Taxonomy" id="1691571"/>
    <lineage>
        <taxon>Bacteria</taxon>
        <taxon>Bacillati</taxon>
        <taxon>Actinomycetota</taxon>
        <taxon>Actinomycetes</taxon>
        <taxon>Mycobacteriales</taxon>
        <taxon>Nocardiaceae</taxon>
        <taxon>Nocardia</taxon>
    </lineage>
</organism>
<comment type="caution">
    <text evidence="2">The sequence shown here is derived from an EMBL/GenBank/DDBJ whole genome shotgun (WGS) entry which is preliminary data.</text>
</comment>
<accession>A0ABV8LA80</accession>
<gene>
    <name evidence="2" type="ORF">ACFOW8_22860</name>
</gene>
<dbReference type="EMBL" id="JBHSBA010000015">
    <property type="protein sequence ID" value="MFC4127772.1"/>
    <property type="molecule type" value="Genomic_DNA"/>
</dbReference>